<accession>A0A249W9V4</accession>
<dbReference type="Proteomes" id="UP000191946">
    <property type="component" value="Unassembled WGS sequence"/>
</dbReference>
<keyword evidence="1" id="KW-0812">Transmembrane</keyword>
<dbReference type="EMBL" id="LHQV01000010">
    <property type="protein sequence ID" value="OQK01638.1"/>
    <property type="molecule type" value="Genomic_DNA"/>
</dbReference>
<gene>
    <name evidence="3" type="ORF">AKG60_06940</name>
    <name evidence="2" type="ORF">YA91_23925</name>
</gene>
<feature type="transmembrane region" description="Helical" evidence="1">
    <location>
        <begin position="6"/>
        <end position="27"/>
    </location>
</feature>
<evidence type="ECO:0000256" key="1">
    <source>
        <dbReference type="SAM" id="Phobius"/>
    </source>
</evidence>
<feature type="transmembrane region" description="Helical" evidence="1">
    <location>
        <begin position="381"/>
        <end position="399"/>
    </location>
</feature>
<evidence type="ECO:0000313" key="3">
    <source>
        <dbReference type="EMBL" id="OQK01638.1"/>
    </source>
</evidence>
<evidence type="ECO:0000313" key="2">
    <source>
        <dbReference type="EMBL" id="ASZ53399.1"/>
    </source>
</evidence>
<feature type="transmembrane region" description="Helical" evidence="1">
    <location>
        <begin position="279"/>
        <end position="298"/>
    </location>
</feature>
<feature type="transmembrane region" description="Helical" evidence="1">
    <location>
        <begin position="74"/>
        <end position="94"/>
    </location>
</feature>
<evidence type="ECO:0008006" key="5">
    <source>
        <dbReference type="Google" id="ProtNLM"/>
    </source>
</evidence>
<proteinExistence type="predicted"/>
<keyword evidence="1" id="KW-1133">Transmembrane helix</keyword>
<feature type="transmembrane region" description="Helical" evidence="1">
    <location>
        <begin position="201"/>
        <end position="226"/>
    </location>
</feature>
<keyword evidence="1" id="KW-0472">Membrane</keyword>
<feature type="transmembrane region" description="Helical" evidence="1">
    <location>
        <begin position="304"/>
        <end position="323"/>
    </location>
</feature>
<dbReference type="AlphaFoldDB" id="A0A249W9V4"/>
<dbReference type="RefSeq" id="WP_005496845.1">
    <property type="nucleotide sequence ID" value="NZ_CP023248.2"/>
</dbReference>
<feature type="transmembrane region" description="Helical" evidence="1">
    <location>
        <begin position="335"/>
        <end position="351"/>
    </location>
</feature>
<feature type="transmembrane region" description="Helical" evidence="1">
    <location>
        <begin position="357"/>
        <end position="374"/>
    </location>
</feature>
<feature type="transmembrane region" description="Helical" evidence="1">
    <location>
        <begin position="115"/>
        <end position="133"/>
    </location>
</feature>
<feature type="transmembrane region" description="Helical" evidence="1">
    <location>
        <begin position="246"/>
        <end position="267"/>
    </location>
</feature>
<sequence length="540" mass="62791">MIQSNLKLYIFLSLPFLLWGAFGRFGFEDADTGFILGMGWRMANGEFPYIDFSYVRPFMSLIHAVLIIEVFPDYAQLLTIKIIPLLQLFLSVWLTVQALEKKYISKIACISKYDIAIPGYLIASASLSYYMLWHTIDGIFYQSIGLYFISKFDYFRKDRFLFFASLFLFLGVLSKQNFLATFILSFLFVGFIYGWKVLLKYILFGVVVQAIFYGGLYVSGYLWLYLDSVSSKTKLLDIFNSSIYPYIKSASSQEAGILFGISIFLFLLERKRGIKKFYISFYIIPVIMLFGFIQDLILNDSINFRSTKLDLIIPFYLMIYVIYNTVTKNQTKKNALILLFLSLSWATSVSWGANSPLLYFTPLLVACLYFYHVSSGKYTKQLVFAIQLSAVIFMLHMLSPYRDAYIWKLNYDMGDIYSKASFIKTDFDTYEKHKEYVGLLNKYDVEKLTVLPSMPLSHYLVNSNNPYFIDWAMDTESTLNPDMMIKKLNENVEYVFIETRSIGNPIGEPGEKFYSTVSDYVVNQYNPVERGQYFDVYKIR</sequence>
<organism evidence="2">
    <name type="scientific">Vibrio parahaemolyticus</name>
    <dbReference type="NCBI Taxonomy" id="670"/>
    <lineage>
        <taxon>Bacteria</taxon>
        <taxon>Pseudomonadati</taxon>
        <taxon>Pseudomonadota</taxon>
        <taxon>Gammaproteobacteria</taxon>
        <taxon>Vibrionales</taxon>
        <taxon>Vibrionaceae</taxon>
        <taxon>Vibrio</taxon>
    </lineage>
</organism>
<feature type="transmembrane region" description="Helical" evidence="1">
    <location>
        <begin position="160"/>
        <end position="189"/>
    </location>
</feature>
<reference evidence="2" key="2">
    <citation type="submission" date="2017-09" db="EMBL/GenBank/DDBJ databases">
        <authorList>
            <person name="Ehlers B."/>
            <person name="Leendertz F.H."/>
        </authorList>
    </citation>
    <scope>NUCLEOTIDE SEQUENCE</scope>
    <source>
        <strain evidence="2">MAVP-26</strain>
    </source>
</reference>
<protein>
    <recommendedName>
        <fullName evidence="5">Glycosyltransferase RgtA/B/C/D-like domain-containing protein</fullName>
    </recommendedName>
</protein>
<name>A0A249W9V4_VIBPH</name>
<dbReference type="EMBL" id="CP023248">
    <property type="protein sequence ID" value="ASZ53399.1"/>
    <property type="molecule type" value="Genomic_DNA"/>
</dbReference>
<keyword evidence="4" id="KW-1185">Reference proteome</keyword>
<reference evidence="3 4" key="1">
    <citation type="submission" date="2015-08" db="EMBL/GenBank/DDBJ databases">
        <title>Draft Genome Sequences of Vibrio parahaemolyticus Strains.</title>
        <authorList>
            <person name="Gonzalez-Escalona N."/>
            <person name="DePaola A."/>
        </authorList>
    </citation>
    <scope>NUCLEOTIDE SEQUENCE [LARGE SCALE GENOMIC DNA]</scope>
    <source>
        <strain evidence="3 4">CFSAN001621</strain>
    </source>
</reference>
<evidence type="ECO:0000313" key="4">
    <source>
        <dbReference type="Proteomes" id="UP000191946"/>
    </source>
</evidence>